<dbReference type="InterPro" id="IPR052160">
    <property type="entry name" value="Gypsy_RT_Integrase-like"/>
</dbReference>
<dbReference type="GO" id="GO:0003676">
    <property type="term" value="F:nucleic acid binding"/>
    <property type="evidence" value="ECO:0007669"/>
    <property type="project" value="InterPro"/>
</dbReference>
<dbReference type="PROSITE" id="PS50994">
    <property type="entry name" value="INTEGRASE"/>
    <property type="match status" value="1"/>
</dbReference>
<dbReference type="Gene3D" id="3.40.50.450">
    <property type="match status" value="1"/>
</dbReference>
<dbReference type="PANTHER" id="PTHR47266">
    <property type="entry name" value="ENDONUCLEASE-RELATED"/>
    <property type="match status" value="1"/>
</dbReference>
<dbReference type="InterPro" id="IPR036397">
    <property type="entry name" value="RNaseH_sf"/>
</dbReference>
<accession>A0AAP0QQI4</accession>
<organism evidence="2 3">
    <name type="scientific">Citrus x changshan-huyou</name>
    <dbReference type="NCBI Taxonomy" id="2935761"/>
    <lineage>
        <taxon>Eukaryota</taxon>
        <taxon>Viridiplantae</taxon>
        <taxon>Streptophyta</taxon>
        <taxon>Embryophyta</taxon>
        <taxon>Tracheophyta</taxon>
        <taxon>Spermatophyta</taxon>
        <taxon>Magnoliopsida</taxon>
        <taxon>eudicotyledons</taxon>
        <taxon>Gunneridae</taxon>
        <taxon>Pentapetalae</taxon>
        <taxon>rosids</taxon>
        <taxon>malvids</taxon>
        <taxon>Sapindales</taxon>
        <taxon>Rutaceae</taxon>
        <taxon>Aurantioideae</taxon>
        <taxon>Citrus</taxon>
    </lineage>
</organism>
<dbReference type="Gene3D" id="3.30.420.10">
    <property type="entry name" value="Ribonuclease H-like superfamily/Ribonuclease H"/>
    <property type="match status" value="1"/>
</dbReference>
<name>A0AAP0QQI4_9ROSI</name>
<dbReference type="SUPFAM" id="SSF53098">
    <property type="entry name" value="Ribonuclease H-like"/>
    <property type="match status" value="1"/>
</dbReference>
<dbReference type="EMBL" id="JBCGBO010000004">
    <property type="protein sequence ID" value="KAK9208857.1"/>
    <property type="molecule type" value="Genomic_DNA"/>
</dbReference>
<proteinExistence type="predicted"/>
<dbReference type="AlphaFoldDB" id="A0AAP0QQI4"/>
<reference evidence="2 3" key="1">
    <citation type="submission" date="2024-05" db="EMBL/GenBank/DDBJ databases">
        <title>Haplotype-resolved chromosome-level genome assembly of Huyou (Citrus changshanensis).</title>
        <authorList>
            <person name="Miao C."/>
            <person name="Chen W."/>
            <person name="Wu Y."/>
            <person name="Wang L."/>
            <person name="Zhao S."/>
            <person name="Grierson D."/>
            <person name="Xu C."/>
            <person name="Chen K."/>
        </authorList>
    </citation>
    <scope>NUCLEOTIDE SEQUENCE [LARGE SCALE GENOMIC DNA]</scope>
    <source>
        <strain evidence="2">01-14</strain>
        <tissue evidence="2">Leaf</tissue>
    </source>
</reference>
<dbReference type="Proteomes" id="UP001428341">
    <property type="component" value="Unassembled WGS sequence"/>
</dbReference>
<gene>
    <name evidence="2" type="ORF">WN944_001218</name>
</gene>
<feature type="domain" description="Integrase catalytic" evidence="1">
    <location>
        <begin position="153"/>
        <end position="229"/>
    </location>
</feature>
<evidence type="ECO:0000259" key="1">
    <source>
        <dbReference type="PROSITE" id="PS50994"/>
    </source>
</evidence>
<dbReference type="InterPro" id="IPR001584">
    <property type="entry name" value="Integrase_cat-core"/>
</dbReference>
<dbReference type="GO" id="GO:0015074">
    <property type="term" value="P:DNA integration"/>
    <property type="evidence" value="ECO:0007669"/>
    <property type="project" value="InterPro"/>
</dbReference>
<sequence length="371" mass="41903">MAIGLKTVWMLRIAPHHQSTVREDDDNENEEIDLIEPIIEEHIQDENFINSAEISFAGSFESSKELDCDTADICPTLDSIQPLPEELKYAYLGKQQTYPVVISSQLTHDQEASIMQPPDWSLPFELMCDPSDYTVGAVLGQRKEGSLSKRNMMPLNPIIVIEIFDCWRIDFMGPFPSSFGFVYILVAVDYVSKWIEAIPCRHNNHKIVIRFLKENLLSRFEIPRAIINDGVYKKTEWEAYPRPIEGVQAITGRKTSGRCEPQSQLPYKEFVQATIDFGRAITERKLYLVYGGGDRELSKLVSEATFVRGSQVLGIIPKALKPLRCLSDPSTGEELVVSAKKLFICAPTANELLDLLQAYKSEPDLITLALD</sequence>
<comment type="caution">
    <text evidence="2">The sequence shown here is derived from an EMBL/GenBank/DDBJ whole genome shotgun (WGS) entry which is preliminary data.</text>
</comment>
<evidence type="ECO:0000313" key="3">
    <source>
        <dbReference type="Proteomes" id="UP001428341"/>
    </source>
</evidence>
<protein>
    <recommendedName>
        <fullName evidence="1">Integrase catalytic domain-containing protein</fullName>
    </recommendedName>
</protein>
<evidence type="ECO:0000313" key="2">
    <source>
        <dbReference type="EMBL" id="KAK9208857.1"/>
    </source>
</evidence>
<dbReference type="SUPFAM" id="SSF102405">
    <property type="entry name" value="MCP/YpsA-like"/>
    <property type="match status" value="1"/>
</dbReference>
<dbReference type="InterPro" id="IPR012337">
    <property type="entry name" value="RNaseH-like_sf"/>
</dbReference>
<keyword evidence="3" id="KW-1185">Reference proteome</keyword>